<dbReference type="Proteomes" id="UP000066480">
    <property type="component" value="Chromosome"/>
</dbReference>
<evidence type="ECO:0000259" key="10">
    <source>
        <dbReference type="PROSITE" id="PS50893"/>
    </source>
</evidence>
<evidence type="ECO:0000256" key="4">
    <source>
        <dbReference type="ARBA" id="ARBA00022741"/>
    </source>
</evidence>
<dbReference type="Pfam" id="PF00005">
    <property type="entry name" value="ABC_tran"/>
    <property type="match status" value="1"/>
</dbReference>
<evidence type="ECO:0000256" key="2">
    <source>
        <dbReference type="ARBA" id="ARBA00022475"/>
    </source>
</evidence>
<dbReference type="EMBL" id="CP011112">
    <property type="protein sequence ID" value="AKU18649.1"/>
    <property type="molecule type" value="Genomic_DNA"/>
</dbReference>
<dbReference type="InterPro" id="IPR017871">
    <property type="entry name" value="ABC_transporter-like_CS"/>
</dbReference>
<keyword evidence="7" id="KW-0406">Ion transport</keyword>
<dbReference type="GO" id="GO:0016020">
    <property type="term" value="C:membrane"/>
    <property type="evidence" value="ECO:0007669"/>
    <property type="project" value="InterPro"/>
</dbReference>
<evidence type="ECO:0000256" key="3">
    <source>
        <dbReference type="ARBA" id="ARBA00022496"/>
    </source>
</evidence>
<dbReference type="InterPro" id="IPR050093">
    <property type="entry name" value="ABC_SmlMolc_Importer"/>
</dbReference>
<keyword evidence="2" id="KW-1003">Cell membrane</keyword>
<evidence type="ECO:0000313" key="11">
    <source>
        <dbReference type="EMBL" id="AKU18649.1"/>
    </source>
</evidence>
<protein>
    <recommendedName>
        <fullName evidence="9">ABC-type quaternary amine transporter</fullName>
        <ecNumber evidence="9">7.6.2.9</ecNumber>
    </recommendedName>
</protein>
<keyword evidence="4" id="KW-0547">Nucleotide-binding</keyword>
<keyword evidence="6" id="KW-0408">Iron</keyword>
<dbReference type="PANTHER" id="PTHR42781:SF4">
    <property type="entry name" value="SPERMIDINE_PUTRESCINE IMPORT ATP-BINDING PROTEIN POTA"/>
    <property type="match status" value="1"/>
</dbReference>
<dbReference type="InterPro" id="IPR003439">
    <property type="entry name" value="ABC_transporter-like_ATP-bd"/>
</dbReference>
<proteinExistence type="predicted"/>
<organism evidence="11 12">
    <name type="scientific">Luteipulveratus mongoliensis</name>
    <dbReference type="NCBI Taxonomy" id="571913"/>
    <lineage>
        <taxon>Bacteria</taxon>
        <taxon>Bacillati</taxon>
        <taxon>Actinomycetota</taxon>
        <taxon>Actinomycetes</taxon>
        <taxon>Micrococcales</taxon>
        <taxon>Dermacoccaceae</taxon>
        <taxon>Luteipulveratus</taxon>
    </lineage>
</organism>
<keyword evidence="5" id="KW-0067">ATP-binding</keyword>
<dbReference type="SMART" id="SM00382">
    <property type="entry name" value="AAA"/>
    <property type="match status" value="1"/>
</dbReference>
<accession>A0A0K1JPK9</accession>
<reference evidence="11 12" key="1">
    <citation type="submission" date="2015-03" db="EMBL/GenBank/DDBJ databases">
        <title>Luteipulveratus halotolerans sp. nov., a novel actinobacterium (Dermacoccaceae) from Sarawak, Malaysia.</title>
        <authorList>
            <person name="Juboi H."/>
            <person name="Basik A."/>
            <person name="Shamsul S.S."/>
            <person name="Arnold P."/>
            <person name="Schmitt E.K."/>
            <person name="Sanglier J.-J."/>
            <person name="Yeo T."/>
        </authorList>
    </citation>
    <scope>NUCLEOTIDE SEQUENCE [LARGE SCALE GENOMIC DNA]</scope>
    <source>
        <strain evidence="11 12">MN07-A0370</strain>
    </source>
</reference>
<dbReference type="CDD" id="cd03259">
    <property type="entry name" value="ABC_Carb_Solutes_like"/>
    <property type="match status" value="1"/>
</dbReference>
<dbReference type="InterPro" id="IPR003593">
    <property type="entry name" value="AAA+_ATPase"/>
</dbReference>
<dbReference type="EC" id="7.6.2.9" evidence="9"/>
<dbReference type="STRING" id="571913.VV02_04945"/>
<evidence type="ECO:0000256" key="7">
    <source>
        <dbReference type="ARBA" id="ARBA00023065"/>
    </source>
</evidence>
<dbReference type="GO" id="GO:0015408">
    <property type="term" value="F:ABC-type ferric iron transporter activity"/>
    <property type="evidence" value="ECO:0007669"/>
    <property type="project" value="InterPro"/>
</dbReference>
<dbReference type="PROSITE" id="PS00211">
    <property type="entry name" value="ABC_TRANSPORTER_1"/>
    <property type="match status" value="1"/>
</dbReference>
<dbReference type="GO" id="GO:0005524">
    <property type="term" value="F:ATP binding"/>
    <property type="evidence" value="ECO:0007669"/>
    <property type="project" value="UniProtKB-KW"/>
</dbReference>
<evidence type="ECO:0000313" key="12">
    <source>
        <dbReference type="Proteomes" id="UP000066480"/>
    </source>
</evidence>
<evidence type="ECO:0000256" key="5">
    <source>
        <dbReference type="ARBA" id="ARBA00022840"/>
    </source>
</evidence>
<dbReference type="GO" id="GO:0016887">
    <property type="term" value="F:ATP hydrolysis activity"/>
    <property type="evidence" value="ECO:0007669"/>
    <property type="project" value="InterPro"/>
</dbReference>
<dbReference type="KEGG" id="lmoi:VV02_04945"/>
<evidence type="ECO:0000256" key="6">
    <source>
        <dbReference type="ARBA" id="ARBA00023004"/>
    </source>
</evidence>
<gene>
    <name evidence="11" type="ORF">VV02_04945</name>
</gene>
<feature type="domain" description="ABC transporter" evidence="10">
    <location>
        <begin position="1"/>
        <end position="224"/>
    </location>
</feature>
<dbReference type="PROSITE" id="PS50893">
    <property type="entry name" value="ABC_TRANSPORTER_2"/>
    <property type="match status" value="1"/>
</dbReference>
<dbReference type="SUPFAM" id="SSF52540">
    <property type="entry name" value="P-loop containing nucleoside triphosphate hydrolases"/>
    <property type="match status" value="1"/>
</dbReference>
<dbReference type="GO" id="GO:0015418">
    <property type="term" value="F:ABC-type quaternary ammonium compound transporting activity"/>
    <property type="evidence" value="ECO:0007669"/>
    <property type="project" value="UniProtKB-EC"/>
</dbReference>
<dbReference type="InterPro" id="IPR015853">
    <property type="entry name" value="ABC_transpr_FbpC"/>
</dbReference>
<keyword evidence="8" id="KW-0472">Membrane</keyword>
<dbReference type="InterPro" id="IPR027417">
    <property type="entry name" value="P-loop_NTPase"/>
</dbReference>
<keyword evidence="3" id="KW-0410">Iron transport</keyword>
<evidence type="ECO:0000256" key="1">
    <source>
        <dbReference type="ARBA" id="ARBA00022448"/>
    </source>
</evidence>
<dbReference type="FunFam" id="3.40.50.300:FF:000425">
    <property type="entry name" value="Probable ABC transporter, ATP-binding subunit"/>
    <property type="match status" value="1"/>
</dbReference>
<dbReference type="Gene3D" id="3.40.50.300">
    <property type="entry name" value="P-loop containing nucleotide triphosphate hydrolases"/>
    <property type="match status" value="1"/>
</dbReference>
<name>A0A0K1JPK9_9MICO</name>
<dbReference type="AlphaFoldDB" id="A0A0K1JPK9"/>
<keyword evidence="12" id="KW-1185">Reference proteome</keyword>
<dbReference type="PATRIC" id="fig|571913.6.peg.1009"/>
<sequence length="316" mass="33644">MRFGDTVAVDDVSLDLEAGQVLAVLGPSGCGKSTLLRVIAGLQQPDAGRVLFGGQDVTGVPTHRRGFALMFQDGQLFAHLDVAGNVAYALRRQRIPRREIAPRVRELLELVGLPDLGSRRPGTLSGGQQQRVALARALAGRPRMLLLDEPLSSLDRALRDRLGADLRRILTESGTTALMVTHDHDEAFTVADRMAVMREGRVVQQGSTADVWHHPADVETAEFLGYSTVLSGLAAAQIVPGAEQVALRPQALRMDPAGELAATVTAATQAADVVRLRVDVDEIGPADAIGHLAQVPQAGDRVRLVLDPVGVAQLDA</sequence>
<evidence type="ECO:0000256" key="8">
    <source>
        <dbReference type="ARBA" id="ARBA00023136"/>
    </source>
</evidence>
<keyword evidence="1" id="KW-0813">Transport</keyword>
<dbReference type="PANTHER" id="PTHR42781">
    <property type="entry name" value="SPERMIDINE/PUTRESCINE IMPORT ATP-BINDING PROTEIN POTA"/>
    <property type="match status" value="1"/>
</dbReference>
<evidence type="ECO:0000256" key="9">
    <source>
        <dbReference type="ARBA" id="ARBA00066388"/>
    </source>
</evidence>